<proteinExistence type="predicted"/>
<protein>
    <recommendedName>
        <fullName evidence="1">DUF7718 domain-containing protein</fullName>
    </recommendedName>
</protein>
<dbReference type="EMBL" id="BLSB01000347">
    <property type="protein sequence ID" value="GFP36007.1"/>
    <property type="molecule type" value="Genomic_DNA"/>
</dbReference>
<feature type="domain" description="DUF7718" evidence="1">
    <location>
        <begin position="2"/>
        <end position="25"/>
    </location>
</feature>
<dbReference type="InterPro" id="IPR056135">
    <property type="entry name" value="DUF7718"/>
</dbReference>
<dbReference type="Pfam" id="PF24839">
    <property type="entry name" value="DUF7718"/>
    <property type="match status" value="1"/>
</dbReference>
<dbReference type="AlphaFoldDB" id="A0A6V8PUQ5"/>
<evidence type="ECO:0000313" key="3">
    <source>
        <dbReference type="Proteomes" id="UP000576480"/>
    </source>
</evidence>
<evidence type="ECO:0000313" key="2">
    <source>
        <dbReference type="EMBL" id="GFP36007.1"/>
    </source>
</evidence>
<sequence length="25" mass="3114">LDYEDALTLADDDINEHWELYREKF</sequence>
<dbReference type="Proteomes" id="UP000576480">
    <property type="component" value="Unassembled WGS sequence"/>
</dbReference>
<comment type="caution">
    <text evidence="2">The sequence shown here is derived from an EMBL/GenBank/DDBJ whole genome shotgun (WGS) entry which is preliminary data.</text>
</comment>
<reference evidence="2 3" key="1">
    <citation type="journal article" date="2020" name="Front. Microbiol.">
        <title>Single-cell genomics of novel Actinobacteria with the Wood-Ljungdahl pathway discovered in a serpentinizing system.</title>
        <authorList>
            <person name="Merino N."/>
            <person name="Kawai M."/>
            <person name="Boyd E.S."/>
            <person name="Colman D.R."/>
            <person name="McGlynn S.E."/>
            <person name="Nealson K.H."/>
            <person name="Kurokawa K."/>
            <person name="Hongoh Y."/>
        </authorList>
    </citation>
    <scope>NUCLEOTIDE SEQUENCE [LARGE SCALE GENOMIC DNA]</scope>
    <source>
        <strain evidence="2 3">S43</strain>
    </source>
</reference>
<organism evidence="2 3">
    <name type="scientific">Candidatus Hakubella thermalkaliphila</name>
    <dbReference type="NCBI Taxonomy" id="2754717"/>
    <lineage>
        <taxon>Bacteria</taxon>
        <taxon>Bacillati</taxon>
        <taxon>Actinomycetota</taxon>
        <taxon>Actinomycetota incertae sedis</taxon>
        <taxon>Candidatus Hakubellales</taxon>
        <taxon>Candidatus Hakubellaceae</taxon>
        <taxon>Candidatus Hakubella</taxon>
    </lineage>
</organism>
<feature type="non-terminal residue" evidence="2">
    <location>
        <position position="1"/>
    </location>
</feature>
<evidence type="ECO:0000259" key="1">
    <source>
        <dbReference type="Pfam" id="PF24839"/>
    </source>
</evidence>
<name>A0A6V8PUQ5_9ACTN</name>
<accession>A0A6V8PUQ5</accession>
<gene>
    <name evidence="2" type="ORF">HKBW3S43_01795</name>
</gene>